<name>A0A154P2B2_DUFNO</name>
<feature type="region of interest" description="Disordered" evidence="1">
    <location>
        <begin position="1293"/>
        <end position="1332"/>
    </location>
</feature>
<sequence>MYQQFQNLRDRDEQIELRTFVRDLNVEELAEIIRSSICKADAPKILDDIFQAFSDSEAGQLKRRMLVESTLRILGTTKIPTIHVDSIVNRVILDFPKYSKQHLLKLVDFSLTCIHDDNNDLLQWWKDLLPVLLEALKDEKYIVYRDAEVSGTEYKSLIVKSICNYQWNIDNLPSLAKMFGDMALDKADRRVVIKTLCHSLPELSLSQVPPFVYQALKLCRDHDNQYLLHMLCKYFEYCYQKAISNEERDSLEDVGTVSIKEVKDVESTVLYHVYQHVQLNHENLKDFIRYLKSVSYTSEYILQPFMLAVLMSVFGIYADQIFEILKAAIINNSLDKEKRQNNAWLRQLLPSEINIINIIRRIIDTSNKDRHMVLKGLIDLAFMLMSTDQKLKNNTTVVWYTGTEIIREIIKKRHDTVAIVLQELVDKIVVGGIPTMHYTDCLKYACRELSVIVLDHQVWIMTLLERLLLLPTAAADQVLHAILPLMHVSPNIRENLFLTLRKALYRKGVSKRQMAVTGFLDMLKYSKMHSLGSFRLSQRSGSSAYAISSSARSTLTQVTLEHNTQQEKSITEMNKTLCFEILDILKKSLTYEFQVRLHLYEGLYGAVTRNPEITEIVLDMLLSHLSLYLEEDNNVLPPVKFELCADIEGMEVILKEPIAELIFAIQKIYMGKISRKSNVSDKLHTVLESLCRRMAATELEHLNLGRGTDLFEDFSKSQIKLKNLSITITIYEALIAFRIGEWSLRENSDICYSVEDLFRGYSRSVDFIKMQSIKTKKIDGAKAKKDKDVNNTTKKLIRSSNIKIPSTVMDLDTIYQCLSLLYSRPDTGQNRNVMLRENGNFCCYIFHICEQLLQKTKSVMVDTCRGQSNLYIDIYIEIGGLLYKYFLLNLTDAVKNDEQVAVSALQCYKEISHCICTLVPSELPRFLETMLQSQTKKDSVSKDVNFQLQQVISSLNVYFIESLAEETSDTASKKIPFLLLQVIEQFAYKINFANCNGEKVFKCVKEIAQTKEVESSIVSVAIPLLLRLEEYTQEYGEILNEICLKLCEKVGAIDDSELTSNEQYKIIREATFMQIYNALNDHIKEKLNNASWLLLRLKAEDIIVRAHEGTADEICNNNLREKERSLCKQLSYLIQVLHTLVNTSIEPGPCTDTTFRNLQCLYHLLGNLTKYFYGKSNSQNAAFQTVKFIQVVQLAGKPLKSAFYNLVTHVEENQNNLNSKSDSYAQRNKILRETKIIPRVVYEIEQFNKEVLLLGKRTGIPLENYMKRSVTRDFRIKNPQLVEGIEKMDVSQLTPSYSEATENEIRSLNTDKSSSTAADDTTPSKKRRRIEN</sequence>
<feature type="domain" description="FANCI helical" evidence="6">
    <location>
        <begin position="285"/>
        <end position="364"/>
    </location>
</feature>
<dbReference type="InterPro" id="IPR029310">
    <property type="entry name" value="FANCI_HD1"/>
</dbReference>
<organism evidence="8 9">
    <name type="scientific">Dufourea novaeangliae</name>
    <name type="common">Sweat bee</name>
    <dbReference type="NCBI Taxonomy" id="178035"/>
    <lineage>
        <taxon>Eukaryota</taxon>
        <taxon>Metazoa</taxon>
        <taxon>Ecdysozoa</taxon>
        <taxon>Arthropoda</taxon>
        <taxon>Hexapoda</taxon>
        <taxon>Insecta</taxon>
        <taxon>Pterygota</taxon>
        <taxon>Neoptera</taxon>
        <taxon>Endopterygota</taxon>
        <taxon>Hymenoptera</taxon>
        <taxon>Apocrita</taxon>
        <taxon>Aculeata</taxon>
        <taxon>Apoidea</taxon>
        <taxon>Anthophila</taxon>
        <taxon>Halictidae</taxon>
        <taxon>Rophitinae</taxon>
        <taxon>Dufourea</taxon>
    </lineage>
</organism>
<feature type="domain" description="FANCI solenoid 4" evidence="5">
    <location>
        <begin position="1038"/>
        <end position="1282"/>
    </location>
</feature>
<reference evidence="8 9" key="1">
    <citation type="submission" date="2015-07" db="EMBL/GenBank/DDBJ databases">
        <title>The genome of Dufourea novaeangliae.</title>
        <authorList>
            <person name="Pan H."/>
            <person name="Kapheim K."/>
        </authorList>
    </citation>
    <scope>NUCLEOTIDE SEQUENCE [LARGE SCALE GENOMIC DNA]</scope>
    <source>
        <strain evidence="8">0120121106</strain>
        <tissue evidence="8">Whole body</tissue>
    </source>
</reference>
<evidence type="ECO:0000313" key="8">
    <source>
        <dbReference type="EMBL" id="KZC06011.1"/>
    </source>
</evidence>
<dbReference type="InterPro" id="IPR026171">
    <property type="entry name" value="FANCI"/>
</dbReference>
<dbReference type="GO" id="GO:0006281">
    <property type="term" value="P:DNA repair"/>
    <property type="evidence" value="ECO:0007669"/>
    <property type="project" value="InterPro"/>
</dbReference>
<evidence type="ECO:0000259" key="7">
    <source>
        <dbReference type="Pfam" id="PF14680"/>
    </source>
</evidence>
<feature type="compositionally biased region" description="Low complexity" evidence="1">
    <location>
        <begin position="1310"/>
        <end position="1321"/>
    </location>
</feature>
<accession>A0A154P2B2</accession>
<evidence type="ECO:0000256" key="1">
    <source>
        <dbReference type="SAM" id="MobiDB-lite"/>
    </source>
</evidence>
<evidence type="ECO:0000259" key="2">
    <source>
        <dbReference type="Pfam" id="PF14675"/>
    </source>
</evidence>
<dbReference type="Pfam" id="PF14680">
    <property type="entry name" value="FANCI_HD2"/>
    <property type="match status" value="1"/>
</dbReference>
<dbReference type="Pfam" id="PF14677">
    <property type="entry name" value="FANCI_S3"/>
    <property type="match status" value="1"/>
</dbReference>
<gene>
    <name evidence="8" type="ORF">WN55_06186</name>
</gene>
<feature type="domain" description="FANCI solenoid 3" evidence="4">
    <location>
        <begin position="808"/>
        <end position="1022"/>
    </location>
</feature>
<dbReference type="InterPro" id="IPR029314">
    <property type="entry name" value="FANCI_S4"/>
</dbReference>
<dbReference type="InterPro" id="IPR029312">
    <property type="entry name" value="FANCI_HD2"/>
</dbReference>
<proteinExistence type="predicted"/>
<dbReference type="InterPro" id="IPR029313">
    <property type="entry name" value="FANCI_S3"/>
</dbReference>
<dbReference type="Pfam" id="PF14676">
    <property type="entry name" value="FANCI_S2"/>
    <property type="match status" value="1"/>
</dbReference>
<dbReference type="EMBL" id="KQ434803">
    <property type="protein sequence ID" value="KZC06011.1"/>
    <property type="molecule type" value="Genomic_DNA"/>
</dbReference>
<evidence type="ECO:0000259" key="3">
    <source>
        <dbReference type="Pfam" id="PF14676"/>
    </source>
</evidence>
<evidence type="ECO:0000259" key="5">
    <source>
        <dbReference type="Pfam" id="PF14678"/>
    </source>
</evidence>
<dbReference type="OrthoDB" id="195089at2759"/>
<dbReference type="Pfam" id="PF14679">
    <property type="entry name" value="FANCI_HD1"/>
    <property type="match status" value="1"/>
</dbReference>
<evidence type="ECO:0000259" key="4">
    <source>
        <dbReference type="Pfam" id="PF14677"/>
    </source>
</evidence>
<evidence type="ECO:0000259" key="6">
    <source>
        <dbReference type="Pfam" id="PF14679"/>
    </source>
</evidence>
<dbReference type="GO" id="GO:0070182">
    <property type="term" value="F:DNA polymerase binding"/>
    <property type="evidence" value="ECO:0007669"/>
    <property type="project" value="TreeGrafter"/>
</dbReference>
<dbReference type="Pfam" id="PF14675">
    <property type="entry name" value="FANCI_S1"/>
    <property type="match status" value="1"/>
</dbReference>
<evidence type="ECO:0000313" key="9">
    <source>
        <dbReference type="Proteomes" id="UP000076502"/>
    </source>
</evidence>
<dbReference type="Proteomes" id="UP000076502">
    <property type="component" value="Unassembled WGS sequence"/>
</dbReference>
<dbReference type="Pfam" id="PF14678">
    <property type="entry name" value="FANCI_S4"/>
    <property type="match status" value="1"/>
</dbReference>
<feature type="domain" description="FANCI solenoid 1" evidence="2">
    <location>
        <begin position="62"/>
        <end position="277"/>
    </location>
</feature>
<feature type="domain" description="FANCI solenoid 2" evidence="3">
    <location>
        <begin position="373"/>
        <end position="520"/>
    </location>
</feature>
<dbReference type="STRING" id="178035.A0A154P2B2"/>
<dbReference type="PANTHER" id="PTHR21818">
    <property type="entry name" value="BC025462 PROTEIN"/>
    <property type="match status" value="1"/>
</dbReference>
<protein>
    <submittedName>
        <fullName evidence="8">Fanconi anemia group I protein like protein</fullName>
    </submittedName>
</protein>
<dbReference type="InterPro" id="IPR029308">
    <property type="entry name" value="FANCI_S1"/>
</dbReference>
<dbReference type="InterPro" id="IPR029315">
    <property type="entry name" value="FANCI_S2"/>
</dbReference>
<keyword evidence="9" id="KW-1185">Reference proteome</keyword>
<dbReference type="PANTHER" id="PTHR21818:SF0">
    <property type="entry name" value="FANCONI ANEMIA GROUP I PROTEIN"/>
    <property type="match status" value="1"/>
</dbReference>
<feature type="domain" description="FANCI helical" evidence="7">
    <location>
        <begin position="548"/>
        <end position="769"/>
    </location>
</feature>